<dbReference type="EMBL" id="CAJNOU010001822">
    <property type="protein sequence ID" value="CAF1256631.1"/>
    <property type="molecule type" value="Genomic_DNA"/>
</dbReference>
<evidence type="ECO:0000256" key="7">
    <source>
        <dbReference type="ARBA" id="ARBA00025628"/>
    </source>
</evidence>
<evidence type="ECO:0000256" key="9">
    <source>
        <dbReference type="ARBA" id="ARBA00032837"/>
    </source>
</evidence>
<sequence length="292" mass="33057">MNKGITTILYQNGVRINFKSPRKPERPLLADNTLTANNLVLALFVIEGENQRQEVEPMSGSYRLSIDQVILTAREVSENNIKAVALFPCLNQRLSSSNADEAYNRYNLMSRVIRNPSTPHGHDSILYNGDEDNDTTVKALYKQALVLAKAAADIVAPSDVMNGVEIFLVFNRKLSDNESHTELHNFVRELLKKTKALQISDIDQLDLSNKEKQLAETLTCQYYNDIQLESYPISFNEQNGVRINFEIPSKLERPYVTGISCQNTTLNWIKPAYGSGNIQQYKIYGQNHLNSQ</sequence>
<dbReference type="GO" id="GO:0005829">
    <property type="term" value="C:cytosol"/>
    <property type="evidence" value="ECO:0007669"/>
    <property type="project" value="TreeGrafter"/>
</dbReference>
<dbReference type="InterPro" id="IPR013785">
    <property type="entry name" value="Aldolase_TIM"/>
</dbReference>
<dbReference type="EC" id="4.2.1.24" evidence="3"/>
<dbReference type="Proteomes" id="UP000663889">
    <property type="component" value="Unassembled WGS sequence"/>
</dbReference>
<dbReference type="SUPFAM" id="SSF51569">
    <property type="entry name" value="Aldolase"/>
    <property type="match status" value="1"/>
</dbReference>
<accession>A0A815AFE1</accession>
<dbReference type="PANTHER" id="PTHR11458:SF0">
    <property type="entry name" value="DELTA-AMINOLEVULINIC ACID DEHYDRATASE"/>
    <property type="match status" value="1"/>
</dbReference>
<keyword evidence="5" id="KW-0456">Lyase</keyword>
<comment type="caution">
    <text evidence="12">The sequence shown here is derived from an EMBL/GenBank/DDBJ whole genome shotgun (WGS) entry which is preliminary data.</text>
</comment>
<dbReference type="SMART" id="SM01004">
    <property type="entry name" value="ALAD"/>
    <property type="match status" value="1"/>
</dbReference>
<comment type="subunit">
    <text evidence="8">Homooctamer; active form. Homohexamer; low activity form.</text>
</comment>
<dbReference type="InterPro" id="IPR001731">
    <property type="entry name" value="ALAD"/>
</dbReference>
<dbReference type="GO" id="GO:0008270">
    <property type="term" value="F:zinc ion binding"/>
    <property type="evidence" value="ECO:0007669"/>
    <property type="project" value="TreeGrafter"/>
</dbReference>
<gene>
    <name evidence="12" type="ORF">SEV965_LOCUS24016</name>
</gene>
<protein>
    <recommendedName>
        <fullName evidence="3">porphobilinogen synthase</fullName>
        <ecNumber evidence="3">4.2.1.24</ecNumber>
    </recommendedName>
    <alternativeName>
        <fullName evidence="9">Porphobilinogen synthase</fullName>
    </alternativeName>
</protein>
<evidence type="ECO:0000256" key="8">
    <source>
        <dbReference type="ARBA" id="ARBA00025861"/>
    </source>
</evidence>
<evidence type="ECO:0000256" key="6">
    <source>
        <dbReference type="ARBA" id="ARBA00023244"/>
    </source>
</evidence>
<evidence type="ECO:0000256" key="3">
    <source>
        <dbReference type="ARBA" id="ARBA00012053"/>
    </source>
</evidence>
<dbReference type="Pfam" id="PF00490">
    <property type="entry name" value="ALAD"/>
    <property type="match status" value="1"/>
</dbReference>
<comment type="pathway">
    <text evidence="1">Porphyrin-containing compound metabolism; protoporphyrin-IX biosynthesis; coproporphyrinogen-III from 5-aminolevulinate: step 1/4.</text>
</comment>
<dbReference type="UniPathway" id="UPA00251">
    <property type="reaction ID" value="UER00318"/>
</dbReference>
<dbReference type="AlphaFoldDB" id="A0A815AFE1"/>
<organism evidence="12 13">
    <name type="scientific">Rotaria sordida</name>
    <dbReference type="NCBI Taxonomy" id="392033"/>
    <lineage>
        <taxon>Eukaryota</taxon>
        <taxon>Metazoa</taxon>
        <taxon>Spiralia</taxon>
        <taxon>Gnathifera</taxon>
        <taxon>Rotifera</taxon>
        <taxon>Eurotatoria</taxon>
        <taxon>Bdelloidea</taxon>
        <taxon>Philodinida</taxon>
        <taxon>Philodinidae</taxon>
        <taxon>Rotaria</taxon>
    </lineage>
</organism>
<keyword evidence="4" id="KW-0350">Heme biosynthesis</keyword>
<evidence type="ECO:0000256" key="2">
    <source>
        <dbReference type="ARBA" id="ARBA00008055"/>
    </source>
</evidence>
<reference evidence="12" key="1">
    <citation type="submission" date="2021-02" db="EMBL/GenBank/DDBJ databases">
        <authorList>
            <person name="Nowell W R."/>
        </authorList>
    </citation>
    <scope>NUCLEOTIDE SEQUENCE</scope>
</reference>
<dbReference type="PANTHER" id="PTHR11458">
    <property type="entry name" value="DELTA-AMINOLEVULINIC ACID DEHYDRATASE"/>
    <property type="match status" value="1"/>
</dbReference>
<evidence type="ECO:0000256" key="4">
    <source>
        <dbReference type="ARBA" id="ARBA00023133"/>
    </source>
</evidence>
<proteinExistence type="inferred from homology"/>
<dbReference type="PRINTS" id="PR00144">
    <property type="entry name" value="DALDHYDRTASE"/>
</dbReference>
<dbReference type="Gene3D" id="3.20.20.70">
    <property type="entry name" value="Aldolase class I"/>
    <property type="match status" value="2"/>
</dbReference>
<evidence type="ECO:0000313" key="13">
    <source>
        <dbReference type="Proteomes" id="UP000663889"/>
    </source>
</evidence>
<evidence type="ECO:0000313" key="12">
    <source>
        <dbReference type="EMBL" id="CAF1256631.1"/>
    </source>
</evidence>
<comment type="function">
    <text evidence="7">Catalyzes an early step in the biosynthesis of tetrapyrroles. Binds two molecules of 5-aminolevulinate per subunit, each at a distinct site, and catalyzes their condensation to form porphobilinogen.</text>
</comment>
<comment type="catalytic activity">
    <reaction evidence="10">
        <text>2 5-aminolevulinate = porphobilinogen + 2 H2O + H(+)</text>
        <dbReference type="Rhea" id="RHEA:24064"/>
        <dbReference type="ChEBI" id="CHEBI:15377"/>
        <dbReference type="ChEBI" id="CHEBI:15378"/>
        <dbReference type="ChEBI" id="CHEBI:58126"/>
        <dbReference type="ChEBI" id="CHEBI:356416"/>
        <dbReference type="EC" id="4.2.1.24"/>
    </reaction>
</comment>
<evidence type="ECO:0000256" key="5">
    <source>
        <dbReference type="ARBA" id="ARBA00023239"/>
    </source>
</evidence>
<keyword evidence="6" id="KW-0627">Porphyrin biosynthesis</keyword>
<comment type="similarity">
    <text evidence="2 11">Belongs to the ALAD family.</text>
</comment>
<dbReference type="GO" id="GO:0006782">
    <property type="term" value="P:protoporphyrinogen IX biosynthetic process"/>
    <property type="evidence" value="ECO:0007669"/>
    <property type="project" value="UniProtKB-UniPathway"/>
</dbReference>
<dbReference type="GO" id="GO:0004655">
    <property type="term" value="F:porphobilinogen synthase activity"/>
    <property type="evidence" value="ECO:0007669"/>
    <property type="project" value="UniProtKB-EC"/>
</dbReference>
<evidence type="ECO:0000256" key="11">
    <source>
        <dbReference type="RuleBase" id="RU004161"/>
    </source>
</evidence>
<evidence type="ECO:0000256" key="1">
    <source>
        <dbReference type="ARBA" id="ARBA00004694"/>
    </source>
</evidence>
<name>A0A815AFE1_9BILA</name>
<evidence type="ECO:0000256" key="10">
    <source>
        <dbReference type="ARBA" id="ARBA00047651"/>
    </source>
</evidence>